<feature type="region of interest" description="Disordered" evidence="8">
    <location>
        <begin position="1"/>
        <end position="44"/>
    </location>
</feature>
<feature type="non-terminal residue" evidence="10">
    <location>
        <position position="1"/>
    </location>
</feature>
<dbReference type="InterPro" id="IPR008271">
    <property type="entry name" value="Ser/Thr_kinase_AS"/>
</dbReference>
<dbReference type="InterPro" id="IPR000719">
    <property type="entry name" value="Prot_kinase_dom"/>
</dbReference>
<comment type="caution">
    <text evidence="10">The sequence shown here is derived from an EMBL/GenBank/DDBJ whole genome shotgun (WGS) entry which is preliminary data.</text>
</comment>
<keyword evidence="5 6" id="KW-0067">ATP-binding</keyword>
<dbReference type="FunFam" id="1.10.510.10:FF:000026">
    <property type="entry name" value="Calcium/calmodulin-dependent protein kinase type 1"/>
    <property type="match status" value="1"/>
</dbReference>
<evidence type="ECO:0000313" key="11">
    <source>
        <dbReference type="Proteomes" id="UP000749646"/>
    </source>
</evidence>
<dbReference type="PANTHER" id="PTHR24347">
    <property type="entry name" value="SERINE/THREONINE-PROTEIN KINASE"/>
    <property type="match status" value="1"/>
</dbReference>
<dbReference type="Pfam" id="PF00069">
    <property type="entry name" value="Pkinase"/>
    <property type="match status" value="1"/>
</dbReference>
<feature type="region of interest" description="Disordered" evidence="8">
    <location>
        <begin position="363"/>
        <end position="393"/>
    </location>
</feature>
<organism evidence="10 11">
    <name type="scientific">Modicella reniformis</name>
    <dbReference type="NCBI Taxonomy" id="1440133"/>
    <lineage>
        <taxon>Eukaryota</taxon>
        <taxon>Fungi</taxon>
        <taxon>Fungi incertae sedis</taxon>
        <taxon>Mucoromycota</taxon>
        <taxon>Mortierellomycotina</taxon>
        <taxon>Mortierellomycetes</taxon>
        <taxon>Mortierellales</taxon>
        <taxon>Mortierellaceae</taxon>
        <taxon>Modicella</taxon>
    </lineage>
</organism>
<comment type="similarity">
    <text evidence="7">Belongs to the protein kinase superfamily.</text>
</comment>
<evidence type="ECO:0000313" key="10">
    <source>
        <dbReference type="EMBL" id="KAF9979861.1"/>
    </source>
</evidence>
<dbReference type="Gene3D" id="1.10.510.10">
    <property type="entry name" value="Transferase(Phosphotransferase) domain 1"/>
    <property type="match status" value="1"/>
</dbReference>
<evidence type="ECO:0000256" key="5">
    <source>
        <dbReference type="ARBA" id="ARBA00022840"/>
    </source>
</evidence>
<sequence length="421" mass="46670">MMKIIDKIKNHGHDHHEHTGGDKAQEQAAAAAAAAEKKRKEEQRKMHPELLELYTVTDRVLGVGTFATVKEIILKSTGKSYALKIILKKTLQGKSSMLDTEISVLSKVRHPNCVSLLELFETQEAVYLVTDLAEGGELFDQLLKKGFYTEGDAARLVYQMLLGVEYLHSVGIVHRDLKPENLLFADKTENSRLMITDFGLSKVLTGGNDVLMTACGTPGYVAPEVLEQIGHAKPVDMWSVGVIAYTLLCGYTPFWGEDQTSLFENIISGVYEYEDDYWRDISGLAKSFIDSLLERVAEDRPTASQALNHPWFRAMLEQDMITPVSPAESINLLPGMRKNFNARQTLKKAIRAVGLLRRINATSPEPSFEAGEDGRKSKAAEPTKSKHGRPSSAFSFHDIVDAAMLNNKGVSLSTAVEEDEE</sequence>
<dbReference type="SMART" id="SM00220">
    <property type="entry name" value="S_TKc"/>
    <property type="match status" value="1"/>
</dbReference>
<evidence type="ECO:0000256" key="7">
    <source>
        <dbReference type="RuleBase" id="RU000304"/>
    </source>
</evidence>
<dbReference type="CDD" id="cd05117">
    <property type="entry name" value="STKc_CAMK"/>
    <property type="match status" value="1"/>
</dbReference>
<feature type="domain" description="Protein kinase" evidence="9">
    <location>
        <begin position="55"/>
        <end position="312"/>
    </location>
</feature>
<name>A0A9P6JNK8_9FUNG</name>
<proteinExistence type="inferred from homology"/>
<dbReference type="EMBL" id="JAAAHW010003954">
    <property type="protein sequence ID" value="KAF9979861.1"/>
    <property type="molecule type" value="Genomic_DNA"/>
</dbReference>
<evidence type="ECO:0000256" key="1">
    <source>
        <dbReference type="ARBA" id="ARBA00022527"/>
    </source>
</evidence>
<dbReference type="SUPFAM" id="SSF56112">
    <property type="entry name" value="Protein kinase-like (PK-like)"/>
    <property type="match status" value="1"/>
</dbReference>
<evidence type="ECO:0000256" key="6">
    <source>
        <dbReference type="PROSITE-ProRule" id="PRU10141"/>
    </source>
</evidence>
<dbReference type="PROSITE" id="PS50011">
    <property type="entry name" value="PROTEIN_KINASE_DOM"/>
    <property type="match status" value="1"/>
</dbReference>
<evidence type="ECO:0000256" key="4">
    <source>
        <dbReference type="ARBA" id="ARBA00022777"/>
    </source>
</evidence>
<dbReference type="InterPro" id="IPR011009">
    <property type="entry name" value="Kinase-like_dom_sf"/>
</dbReference>
<reference evidence="10" key="1">
    <citation type="journal article" date="2020" name="Fungal Divers.">
        <title>Resolving the Mortierellaceae phylogeny through synthesis of multi-gene phylogenetics and phylogenomics.</title>
        <authorList>
            <person name="Vandepol N."/>
            <person name="Liber J."/>
            <person name="Desiro A."/>
            <person name="Na H."/>
            <person name="Kennedy M."/>
            <person name="Barry K."/>
            <person name="Grigoriev I.V."/>
            <person name="Miller A.N."/>
            <person name="O'Donnell K."/>
            <person name="Stajich J.E."/>
            <person name="Bonito G."/>
        </authorList>
    </citation>
    <scope>NUCLEOTIDE SEQUENCE</scope>
    <source>
        <strain evidence="10">MES-2147</strain>
    </source>
</reference>
<feature type="binding site" evidence="6">
    <location>
        <position position="88"/>
    </location>
    <ligand>
        <name>ATP</name>
        <dbReference type="ChEBI" id="CHEBI:30616"/>
    </ligand>
</feature>
<evidence type="ECO:0000256" key="8">
    <source>
        <dbReference type="SAM" id="MobiDB-lite"/>
    </source>
</evidence>
<dbReference type="PROSITE" id="PS00107">
    <property type="entry name" value="PROTEIN_KINASE_ATP"/>
    <property type="match status" value="1"/>
</dbReference>
<evidence type="ECO:0000259" key="9">
    <source>
        <dbReference type="PROSITE" id="PS50011"/>
    </source>
</evidence>
<evidence type="ECO:0000256" key="2">
    <source>
        <dbReference type="ARBA" id="ARBA00022679"/>
    </source>
</evidence>
<dbReference type="GO" id="GO:0005524">
    <property type="term" value="F:ATP binding"/>
    <property type="evidence" value="ECO:0007669"/>
    <property type="project" value="UniProtKB-UniRule"/>
</dbReference>
<keyword evidence="4" id="KW-0418">Kinase</keyword>
<dbReference type="PROSITE" id="PS00108">
    <property type="entry name" value="PROTEIN_KINASE_ST"/>
    <property type="match status" value="1"/>
</dbReference>
<keyword evidence="3 6" id="KW-0547">Nucleotide-binding</keyword>
<accession>A0A9P6JNK8</accession>
<dbReference type="GO" id="GO:0004674">
    <property type="term" value="F:protein serine/threonine kinase activity"/>
    <property type="evidence" value="ECO:0007669"/>
    <property type="project" value="UniProtKB-KW"/>
</dbReference>
<dbReference type="InterPro" id="IPR017441">
    <property type="entry name" value="Protein_kinase_ATP_BS"/>
</dbReference>
<feature type="compositionally biased region" description="Basic and acidic residues" evidence="8">
    <location>
        <begin position="35"/>
        <end position="44"/>
    </location>
</feature>
<keyword evidence="11" id="KW-1185">Reference proteome</keyword>
<gene>
    <name evidence="10" type="ORF">BGZ65_005890</name>
</gene>
<feature type="compositionally biased region" description="Basic and acidic residues" evidence="8">
    <location>
        <begin position="372"/>
        <end position="384"/>
    </location>
</feature>
<keyword evidence="2" id="KW-0808">Transferase</keyword>
<evidence type="ECO:0000256" key="3">
    <source>
        <dbReference type="ARBA" id="ARBA00022741"/>
    </source>
</evidence>
<dbReference type="OrthoDB" id="40902at2759"/>
<dbReference type="Gene3D" id="3.30.200.20">
    <property type="entry name" value="Phosphorylase Kinase, domain 1"/>
    <property type="match status" value="1"/>
</dbReference>
<keyword evidence="1 7" id="KW-0723">Serine/threonine-protein kinase</keyword>
<dbReference type="Proteomes" id="UP000749646">
    <property type="component" value="Unassembled WGS sequence"/>
</dbReference>
<protein>
    <recommendedName>
        <fullName evidence="9">Protein kinase domain-containing protein</fullName>
    </recommendedName>
</protein>
<feature type="compositionally biased region" description="Basic and acidic residues" evidence="8">
    <location>
        <begin position="1"/>
        <end position="25"/>
    </location>
</feature>
<dbReference type="AlphaFoldDB" id="A0A9P6JNK8"/>